<dbReference type="NCBIfam" id="TIGR02199">
    <property type="entry name" value="rfaE_dom_II"/>
    <property type="match status" value="1"/>
</dbReference>
<dbReference type="InterPro" id="IPR014729">
    <property type="entry name" value="Rossmann-like_a/b/a_fold"/>
</dbReference>
<dbReference type="Pfam" id="PF01467">
    <property type="entry name" value="CTP_transf_like"/>
    <property type="match status" value="1"/>
</dbReference>
<accession>A0A6J4M825</accession>
<dbReference type="GO" id="GO:0016301">
    <property type="term" value="F:kinase activity"/>
    <property type="evidence" value="ECO:0007669"/>
    <property type="project" value="UniProtKB-KW"/>
</dbReference>
<dbReference type="EC" id="2.7.7.70" evidence="1"/>
<evidence type="ECO:0000256" key="7">
    <source>
        <dbReference type="ARBA" id="ARBA00047428"/>
    </source>
</evidence>
<dbReference type="AlphaFoldDB" id="A0A6J4M825"/>
<reference evidence="9" key="1">
    <citation type="submission" date="2020-02" db="EMBL/GenBank/DDBJ databases">
        <authorList>
            <person name="Meier V. D."/>
        </authorList>
    </citation>
    <scope>NUCLEOTIDE SEQUENCE</scope>
    <source>
        <strain evidence="9">AVDCRST_MAG40</strain>
    </source>
</reference>
<dbReference type="PANTHER" id="PTHR43793">
    <property type="entry name" value="FAD SYNTHASE"/>
    <property type="match status" value="1"/>
</dbReference>
<evidence type="ECO:0000256" key="4">
    <source>
        <dbReference type="ARBA" id="ARBA00022741"/>
    </source>
</evidence>
<gene>
    <name evidence="9" type="ORF">AVDCRST_MAG40-2914</name>
</gene>
<dbReference type="GO" id="GO:0005975">
    <property type="term" value="P:carbohydrate metabolic process"/>
    <property type="evidence" value="ECO:0007669"/>
    <property type="project" value="InterPro"/>
</dbReference>
<organism evidence="9">
    <name type="scientific">uncultured Gemmatimonadaceae bacterium</name>
    <dbReference type="NCBI Taxonomy" id="246130"/>
    <lineage>
        <taxon>Bacteria</taxon>
        <taxon>Pseudomonadati</taxon>
        <taxon>Gemmatimonadota</taxon>
        <taxon>Gemmatimonadia</taxon>
        <taxon>Gemmatimonadales</taxon>
        <taxon>Gemmatimonadaceae</taxon>
        <taxon>environmental samples</taxon>
    </lineage>
</organism>
<evidence type="ECO:0000256" key="2">
    <source>
        <dbReference type="ARBA" id="ARBA00022679"/>
    </source>
</evidence>
<keyword evidence="9" id="KW-0418">Kinase</keyword>
<keyword evidence="4" id="KW-0547">Nucleotide-binding</keyword>
<evidence type="ECO:0000256" key="5">
    <source>
        <dbReference type="ARBA" id="ARBA00022840"/>
    </source>
</evidence>
<dbReference type="EMBL" id="CADCTX010000802">
    <property type="protein sequence ID" value="CAA9351375.1"/>
    <property type="molecule type" value="Genomic_DNA"/>
</dbReference>
<evidence type="ECO:0000256" key="6">
    <source>
        <dbReference type="ARBA" id="ARBA00023277"/>
    </source>
</evidence>
<name>A0A6J4M825_9BACT</name>
<evidence type="ECO:0000259" key="8">
    <source>
        <dbReference type="Pfam" id="PF01467"/>
    </source>
</evidence>
<dbReference type="InterPro" id="IPR050385">
    <property type="entry name" value="Archaeal_FAD_synthase"/>
</dbReference>
<dbReference type="InterPro" id="IPR004821">
    <property type="entry name" value="Cyt_trans-like"/>
</dbReference>
<feature type="domain" description="Cytidyltransferase-like" evidence="8">
    <location>
        <begin position="29"/>
        <end position="124"/>
    </location>
</feature>
<dbReference type="GO" id="GO:0005524">
    <property type="term" value="F:ATP binding"/>
    <property type="evidence" value="ECO:0007669"/>
    <property type="project" value="UniProtKB-KW"/>
</dbReference>
<comment type="catalytic activity">
    <reaction evidence="7">
        <text>D-glycero-beta-D-manno-heptose 1-phosphate + ATP + H(+) = ADP-D-glycero-beta-D-manno-heptose + diphosphate</text>
        <dbReference type="Rhea" id="RHEA:27465"/>
        <dbReference type="ChEBI" id="CHEBI:15378"/>
        <dbReference type="ChEBI" id="CHEBI:30616"/>
        <dbReference type="ChEBI" id="CHEBI:33019"/>
        <dbReference type="ChEBI" id="CHEBI:59967"/>
        <dbReference type="ChEBI" id="CHEBI:61593"/>
        <dbReference type="EC" id="2.7.7.70"/>
    </reaction>
</comment>
<evidence type="ECO:0000313" key="9">
    <source>
        <dbReference type="EMBL" id="CAA9351375.1"/>
    </source>
</evidence>
<dbReference type="SUPFAM" id="SSF52374">
    <property type="entry name" value="Nucleotidylyl transferase"/>
    <property type="match status" value="1"/>
</dbReference>
<evidence type="ECO:0000256" key="3">
    <source>
        <dbReference type="ARBA" id="ARBA00022695"/>
    </source>
</evidence>
<dbReference type="InterPro" id="IPR011914">
    <property type="entry name" value="RfaE_dom_II"/>
</dbReference>
<dbReference type="Gene3D" id="3.40.50.620">
    <property type="entry name" value="HUPs"/>
    <property type="match status" value="1"/>
</dbReference>
<sequence>MTPRLPASKVLSHAGAIAWRQAQRGRVVFTNGVFDLLHPGHVDVLVAARLLGDALVVGVNTDASVRRLKGPERPIRTDAERALVLAALECVDAVATFDADTPLELITALAPDVLVKGGDYTPDTIVGAPFVTARGGEVVVVPLTEGHSTTRTVEKLRGETRAGHPAR</sequence>
<dbReference type="GO" id="GO:0016773">
    <property type="term" value="F:phosphotransferase activity, alcohol group as acceptor"/>
    <property type="evidence" value="ECO:0007669"/>
    <property type="project" value="InterPro"/>
</dbReference>
<keyword evidence="3" id="KW-0548">Nucleotidyltransferase</keyword>
<proteinExistence type="predicted"/>
<keyword evidence="2 9" id="KW-0808">Transferase</keyword>
<keyword evidence="5" id="KW-0067">ATP-binding</keyword>
<keyword evidence="6" id="KW-0119">Carbohydrate metabolism</keyword>
<dbReference type="GO" id="GO:0016779">
    <property type="term" value="F:nucleotidyltransferase activity"/>
    <property type="evidence" value="ECO:0007669"/>
    <property type="project" value="UniProtKB-KW"/>
</dbReference>
<dbReference type="NCBIfam" id="TIGR00125">
    <property type="entry name" value="cyt_tran_rel"/>
    <property type="match status" value="1"/>
</dbReference>
<protein>
    <recommendedName>
        <fullName evidence="1">D-glycero-beta-D-manno-heptose 1-phosphate adenylyltransferase</fullName>
        <ecNumber evidence="1">2.7.7.70</ecNumber>
    </recommendedName>
</protein>
<dbReference type="PANTHER" id="PTHR43793:SF2">
    <property type="entry name" value="BIFUNCTIONAL PROTEIN HLDE"/>
    <property type="match status" value="1"/>
</dbReference>
<evidence type="ECO:0000256" key="1">
    <source>
        <dbReference type="ARBA" id="ARBA00012519"/>
    </source>
</evidence>